<evidence type="ECO:0000313" key="2">
    <source>
        <dbReference type="EMBL" id="QAV18719.1"/>
    </source>
</evidence>
<protein>
    <submittedName>
        <fullName evidence="1 2">Radical SAM protein</fullName>
    </submittedName>
</protein>
<dbReference type="InterPro" id="IPR058240">
    <property type="entry name" value="rSAM_sf"/>
</dbReference>
<dbReference type="InterPro" id="IPR047771">
    <property type="entry name" value="Radical_SAM_STM4011-like"/>
</dbReference>
<reference evidence="1 4" key="2">
    <citation type="submission" date="2022-05" db="EMBL/GenBank/DDBJ databases">
        <title>Genome Sequencing of Bee-Associated Microbes.</title>
        <authorList>
            <person name="Dunlap C."/>
        </authorList>
    </citation>
    <scope>NUCLEOTIDE SEQUENCE [LARGE SCALE GENOMIC DNA]</scope>
    <source>
        <strain evidence="1 4">NRRL B-23120</strain>
    </source>
</reference>
<dbReference type="KEGG" id="pchi:PC41400_13945"/>
<dbReference type="SUPFAM" id="SSF102114">
    <property type="entry name" value="Radical SAM enzymes"/>
    <property type="match status" value="1"/>
</dbReference>
<dbReference type="GeneID" id="95375913"/>
<dbReference type="EMBL" id="CP026520">
    <property type="protein sequence ID" value="QAV18719.1"/>
    <property type="molecule type" value="Genomic_DNA"/>
</dbReference>
<dbReference type="Proteomes" id="UP001527202">
    <property type="component" value="Unassembled WGS sequence"/>
</dbReference>
<dbReference type="NCBIfam" id="NF038073">
    <property type="entry name" value="rSAM_STM4011"/>
    <property type="match status" value="1"/>
</dbReference>
<gene>
    <name evidence="1" type="ORF">M5X16_23165</name>
    <name evidence="2" type="ORF">PC41400_13945</name>
</gene>
<sequence>MKATLYYRGSLSSCNYDCPYCPFSKNKDSAATLAKDRRQVETFTDWAESQGAEGHRLSVFFNPYGEGLTHRWYKEAMVRLSHMEHVDKVAIQTNLSAGLAWTGELNPKKTAFWVTYHPGQTTEEKFLEQVLQLYRRGIPFSVGSVGVKSAFGRLESLRRSLPSDVYMWVNAFKDKRDYYTDEDRTFLRSLDPLFDLNAEDYESLGRACGTGFDVFYVQGPGIVKRCYKDRRVIGHLYRDGLDALSQPRPCGMDCCDCYIGYIHMPDLQLRKRYGDGLLERIAGAGSQRRMPRVYEEGVESCDAHA</sequence>
<dbReference type="OrthoDB" id="9780503at2"/>
<evidence type="ECO:0000313" key="3">
    <source>
        <dbReference type="Proteomes" id="UP000288943"/>
    </source>
</evidence>
<evidence type="ECO:0000313" key="4">
    <source>
        <dbReference type="Proteomes" id="UP001527202"/>
    </source>
</evidence>
<accession>A0A410WWA2</accession>
<dbReference type="InterPro" id="IPR013785">
    <property type="entry name" value="Aldolase_TIM"/>
</dbReference>
<reference evidence="2 3" key="1">
    <citation type="submission" date="2018-01" db="EMBL/GenBank/DDBJ databases">
        <title>The whole genome sequencing and assembly of Paenibacillus chitinolyticus KCCM 41400 strain.</title>
        <authorList>
            <person name="Kim J.-Y."/>
            <person name="Park M.-K."/>
            <person name="Lee Y.-J."/>
            <person name="Yi H."/>
            <person name="Bahn Y.-S."/>
            <person name="Kim J.F."/>
            <person name="Lee D.-W."/>
        </authorList>
    </citation>
    <scope>NUCLEOTIDE SEQUENCE [LARGE SCALE GENOMIC DNA]</scope>
    <source>
        <strain evidence="2 3">KCCM 41400</strain>
    </source>
</reference>
<dbReference type="RefSeq" id="WP_042227864.1">
    <property type="nucleotide sequence ID" value="NZ_CP026520.1"/>
</dbReference>
<proteinExistence type="predicted"/>
<evidence type="ECO:0000313" key="1">
    <source>
        <dbReference type="EMBL" id="MCY9598658.1"/>
    </source>
</evidence>
<dbReference type="EMBL" id="JAMDMJ010000033">
    <property type="protein sequence ID" value="MCY9598658.1"/>
    <property type="molecule type" value="Genomic_DNA"/>
</dbReference>
<organism evidence="2 3">
    <name type="scientific">Paenibacillus chitinolyticus</name>
    <dbReference type="NCBI Taxonomy" id="79263"/>
    <lineage>
        <taxon>Bacteria</taxon>
        <taxon>Bacillati</taxon>
        <taxon>Bacillota</taxon>
        <taxon>Bacilli</taxon>
        <taxon>Bacillales</taxon>
        <taxon>Paenibacillaceae</taxon>
        <taxon>Paenibacillus</taxon>
    </lineage>
</organism>
<dbReference type="Proteomes" id="UP000288943">
    <property type="component" value="Chromosome"/>
</dbReference>
<name>A0A410WWA2_9BACL</name>
<keyword evidence="4" id="KW-1185">Reference proteome</keyword>
<dbReference type="AlphaFoldDB" id="A0A410WWA2"/>
<dbReference type="Gene3D" id="3.20.20.70">
    <property type="entry name" value="Aldolase class I"/>
    <property type="match status" value="1"/>
</dbReference>